<dbReference type="RefSeq" id="WP_111420321.1">
    <property type="nucleotide sequence ID" value="NZ_NPEX01000125.1"/>
</dbReference>
<protein>
    <submittedName>
        <fullName evidence="1">Uncharacterized protein</fullName>
    </submittedName>
</protein>
<dbReference type="Proteomes" id="UP000249130">
    <property type="component" value="Unassembled WGS sequence"/>
</dbReference>
<organism evidence="1 2">
    <name type="scientific">Rhodoplanes roseus</name>
    <dbReference type="NCBI Taxonomy" id="29409"/>
    <lineage>
        <taxon>Bacteria</taxon>
        <taxon>Pseudomonadati</taxon>
        <taxon>Pseudomonadota</taxon>
        <taxon>Alphaproteobacteria</taxon>
        <taxon>Hyphomicrobiales</taxon>
        <taxon>Nitrobacteraceae</taxon>
        <taxon>Rhodoplanes</taxon>
    </lineage>
</organism>
<evidence type="ECO:0000313" key="2">
    <source>
        <dbReference type="Proteomes" id="UP000249130"/>
    </source>
</evidence>
<keyword evidence="2" id="KW-1185">Reference proteome</keyword>
<dbReference type="EMBL" id="NPEX01000125">
    <property type="protein sequence ID" value="RAI42807.1"/>
    <property type="molecule type" value="Genomic_DNA"/>
</dbReference>
<reference evidence="1 2" key="1">
    <citation type="submission" date="2017-07" db="EMBL/GenBank/DDBJ databases">
        <title>Draft Genome Sequences of Select Purple Nonsulfur Bacteria.</title>
        <authorList>
            <person name="Lasarre B."/>
            <person name="Mckinlay J.B."/>
        </authorList>
    </citation>
    <scope>NUCLEOTIDE SEQUENCE [LARGE SCALE GENOMIC DNA]</scope>
    <source>
        <strain evidence="1 2">DSM 5909</strain>
    </source>
</reference>
<sequence length="78" mass="8485">MKATRRRVADPAARPIAPIEGAPFGIYMSFPPRRDARGQFAPYPVPDDGRPVAITLPLVRALWPAGEPIPSPTVVVRL</sequence>
<accession>A0A327KXE8</accession>
<dbReference type="AlphaFoldDB" id="A0A327KXE8"/>
<comment type="caution">
    <text evidence="1">The sequence shown here is derived from an EMBL/GenBank/DDBJ whole genome shotgun (WGS) entry which is preliminary data.</text>
</comment>
<gene>
    <name evidence="1" type="ORF">CH341_17590</name>
</gene>
<evidence type="ECO:0000313" key="1">
    <source>
        <dbReference type="EMBL" id="RAI42807.1"/>
    </source>
</evidence>
<proteinExistence type="predicted"/>
<name>A0A327KXE8_9BRAD</name>